<name>A0A182QE85_9DIPT</name>
<feature type="region of interest" description="Disordered" evidence="1">
    <location>
        <begin position="1"/>
        <end position="34"/>
    </location>
</feature>
<organism evidence="2 3">
    <name type="scientific">Anopheles farauti</name>
    <dbReference type="NCBI Taxonomy" id="69004"/>
    <lineage>
        <taxon>Eukaryota</taxon>
        <taxon>Metazoa</taxon>
        <taxon>Ecdysozoa</taxon>
        <taxon>Arthropoda</taxon>
        <taxon>Hexapoda</taxon>
        <taxon>Insecta</taxon>
        <taxon>Pterygota</taxon>
        <taxon>Neoptera</taxon>
        <taxon>Endopterygota</taxon>
        <taxon>Diptera</taxon>
        <taxon>Nematocera</taxon>
        <taxon>Culicoidea</taxon>
        <taxon>Culicidae</taxon>
        <taxon>Anophelinae</taxon>
        <taxon>Anopheles</taxon>
    </lineage>
</organism>
<dbReference type="AlphaFoldDB" id="A0A182QE85"/>
<proteinExistence type="predicted"/>
<evidence type="ECO:0000313" key="2">
    <source>
        <dbReference type="EnsemblMetazoa" id="AFAF008372-PA"/>
    </source>
</evidence>
<evidence type="ECO:0000313" key="3">
    <source>
        <dbReference type="Proteomes" id="UP000075886"/>
    </source>
</evidence>
<dbReference type="PROSITE" id="PS51257">
    <property type="entry name" value="PROKAR_LIPOPROTEIN"/>
    <property type="match status" value="1"/>
</dbReference>
<reference evidence="3" key="1">
    <citation type="submission" date="2014-01" db="EMBL/GenBank/DDBJ databases">
        <title>The Genome Sequence of Anopheles farauti FAR1 (V2).</title>
        <authorList>
            <consortium name="The Broad Institute Genomics Platform"/>
            <person name="Neafsey D.E."/>
            <person name="Besansky N."/>
            <person name="Howell P."/>
            <person name="Walton C."/>
            <person name="Young S.K."/>
            <person name="Zeng Q."/>
            <person name="Gargeya S."/>
            <person name="Fitzgerald M."/>
            <person name="Haas B."/>
            <person name="Abouelleil A."/>
            <person name="Allen A.W."/>
            <person name="Alvarado L."/>
            <person name="Arachchi H.M."/>
            <person name="Berlin A.M."/>
            <person name="Chapman S.B."/>
            <person name="Gainer-Dewar J."/>
            <person name="Goldberg J."/>
            <person name="Griggs A."/>
            <person name="Gujja S."/>
            <person name="Hansen M."/>
            <person name="Howarth C."/>
            <person name="Imamovic A."/>
            <person name="Ireland A."/>
            <person name="Larimer J."/>
            <person name="McCowan C."/>
            <person name="Murphy C."/>
            <person name="Pearson M."/>
            <person name="Poon T.W."/>
            <person name="Priest M."/>
            <person name="Roberts A."/>
            <person name="Saif S."/>
            <person name="Shea T."/>
            <person name="Sisk P."/>
            <person name="Sykes S."/>
            <person name="Wortman J."/>
            <person name="Nusbaum C."/>
            <person name="Birren B."/>
        </authorList>
    </citation>
    <scope>NUCLEOTIDE SEQUENCE [LARGE SCALE GENOMIC DNA]</scope>
    <source>
        <strain evidence="3">FAR1</strain>
    </source>
</reference>
<dbReference type="EMBL" id="AXCN02000415">
    <property type="status" value="NOT_ANNOTATED_CDS"/>
    <property type="molecule type" value="Genomic_DNA"/>
</dbReference>
<reference evidence="2" key="2">
    <citation type="submission" date="2020-05" db="UniProtKB">
        <authorList>
            <consortium name="EnsemblMetazoa"/>
        </authorList>
    </citation>
    <scope>IDENTIFICATION</scope>
    <source>
        <strain evidence="2">FAR1</strain>
    </source>
</reference>
<feature type="compositionally biased region" description="Polar residues" evidence="1">
    <location>
        <begin position="1"/>
        <end position="18"/>
    </location>
</feature>
<keyword evidence="3" id="KW-1185">Reference proteome</keyword>
<evidence type="ECO:0000256" key="1">
    <source>
        <dbReference type="SAM" id="MobiDB-lite"/>
    </source>
</evidence>
<dbReference type="Proteomes" id="UP000075886">
    <property type="component" value="Unassembled WGS sequence"/>
</dbReference>
<dbReference type="VEuPathDB" id="VectorBase:AFAF008372"/>
<sequence length="152" mass="17082">MRTSSIRDSSHPGTSGLSSCAEDRDHVIHKSATRVPSSTWKESPIYKTIWHKQLLLLLLPPLGVNLKLISRHVPQLTTGGPEYPPRIAEAKKRTEHTGPEQNTIGTERKDERTVRVMAFHSITAFAPILVSKFGETSWYPPKECQFVVKGNR</sequence>
<accession>A0A182QE85</accession>
<dbReference type="EnsemblMetazoa" id="AFAF008372-RA">
    <property type="protein sequence ID" value="AFAF008372-PA"/>
    <property type="gene ID" value="AFAF008372"/>
</dbReference>
<protein>
    <submittedName>
        <fullName evidence="2">Uncharacterized protein</fullName>
    </submittedName>
</protein>